<reference evidence="2" key="1">
    <citation type="submission" date="2017-08" db="EMBL/GenBank/DDBJ databases">
        <title>A dynamic microbial community with high functional redundancy inhabits the cold, oxic subseafloor aquifer.</title>
        <authorList>
            <person name="Tully B.J."/>
            <person name="Wheat C.G."/>
            <person name="Glazer B.T."/>
            <person name="Huber J.A."/>
        </authorList>
    </citation>
    <scope>NUCLEOTIDE SEQUENCE [LARGE SCALE GENOMIC DNA]</scope>
</reference>
<name>A0A2A4WZ89_9GAMM</name>
<dbReference type="EMBL" id="NVUL01000082">
    <property type="protein sequence ID" value="PCI75139.1"/>
    <property type="molecule type" value="Genomic_DNA"/>
</dbReference>
<dbReference type="PANTHER" id="PTHR48228:SF5">
    <property type="entry name" value="ALPHA-METHYLACYL-COA RACEMASE"/>
    <property type="match status" value="1"/>
</dbReference>
<evidence type="ECO:0000313" key="2">
    <source>
        <dbReference type="Proteomes" id="UP000218767"/>
    </source>
</evidence>
<organism evidence="1 2">
    <name type="scientific">SAR86 cluster bacterium</name>
    <dbReference type="NCBI Taxonomy" id="2030880"/>
    <lineage>
        <taxon>Bacteria</taxon>
        <taxon>Pseudomonadati</taxon>
        <taxon>Pseudomonadota</taxon>
        <taxon>Gammaproteobacteria</taxon>
        <taxon>SAR86 cluster</taxon>
    </lineage>
</organism>
<dbReference type="Gene3D" id="3.30.1540.10">
    <property type="entry name" value="formyl-coa transferase, domain 3"/>
    <property type="match status" value="1"/>
</dbReference>
<dbReference type="Gene3D" id="3.40.50.10540">
    <property type="entry name" value="Crotonobetainyl-coa:carnitine coa-transferase, domain 1"/>
    <property type="match status" value="1"/>
</dbReference>
<dbReference type="InterPro" id="IPR003673">
    <property type="entry name" value="CoA-Trfase_fam_III"/>
</dbReference>
<gene>
    <name evidence="1" type="ORF">COB20_13605</name>
</gene>
<dbReference type="Pfam" id="PF02515">
    <property type="entry name" value="CoA_transf_3"/>
    <property type="match status" value="1"/>
</dbReference>
<dbReference type="InterPro" id="IPR023606">
    <property type="entry name" value="CoA-Trfase_III_dom_1_sf"/>
</dbReference>
<protein>
    <submittedName>
        <fullName evidence="1">Carnitine dehydratase</fullName>
    </submittedName>
</protein>
<dbReference type="GO" id="GO:0003824">
    <property type="term" value="F:catalytic activity"/>
    <property type="evidence" value="ECO:0007669"/>
    <property type="project" value="InterPro"/>
</dbReference>
<dbReference type="SUPFAM" id="SSF89796">
    <property type="entry name" value="CoA-transferase family III (CaiB/BaiF)"/>
    <property type="match status" value="1"/>
</dbReference>
<dbReference type="AlphaFoldDB" id="A0A2A4WZ89"/>
<dbReference type="InterPro" id="IPR050509">
    <property type="entry name" value="CoA-transferase_III"/>
</dbReference>
<sequence length="377" mass="41089">MMMGPLQGLKVLEMAGIGPGPFCAMMLADMGAEVVRIDRLNQKGTGHRANVLNRGRRSIALDLKNPAAVETVLRMIEDADALIEGFRPGVMERLGLGPDVCLERNPKLIFGRMTGWGQSGPLAQAAGHDINYISIAGALGAMGYSDRAPAPPLNLVGDFGGGAMYLLTGILAALHERTNSGQGQVIDAAMTDGTASLLSPFFGLMEMNMWTTDRQANKLDGGAHYYGSYECSDEKYISIGSIEPQFYALLLEKCEIEDEEFLAQQDQNAWPQLREKLVKLFLTKTRSEWCELMEGTDVCFAPVLDLGEAPSHPHNVARDTYVKFDGVTQPAPAPRFSRTQSEIKSSAAMVGEHSEQVLADWGYSENEIEQLRTAKAI</sequence>
<dbReference type="PANTHER" id="PTHR48228">
    <property type="entry name" value="SUCCINYL-COA--D-CITRAMALATE COA-TRANSFERASE"/>
    <property type="match status" value="1"/>
</dbReference>
<dbReference type="Proteomes" id="UP000218767">
    <property type="component" value="Unassembled WGS sequence"/>
</dbReference>
<evidence type="ECO:0000313" key="1">
    <source>
        <dbReference type="EMBL" id="PCI75139.1"/>
    </source>
</evidence>
<proteinExistence type="predicted"/>
<comment type="caution">
    <text evidence="1">The sequence shown here is derived from an EMBL/GenBank/DDBJ whole genome shotgun (WGS) entry which is preliminary data.</text>
</comment>
<accession>A0A2A4WZ89</accession>
<dbReference type="InterPro" id="IPR044855">
    <property type="entry name" value="CoA-Trfase_III_dom3_sf"/>
</dbReference>